<gene>
    <name evidence="2" type="ORF">Pmani_030407</name>
</gene>
<organism evidence="2 3">
    <name type="scientific">Petrolisthes manimaculis</name>
    <dbReference type="NCBI Taxonomy" id="1843537"/>
    <lineage>
        <taxon>Eukaryota</taxon>
        <taxon>Metazoa</taxon>
        <taxon>Ecdysozoa</taxon>
        <taxon>Arthropoda</taxon>
        <taxon>Crustacea</taxon>
        <taxon>Multicrustacea</taxon>
        <taxon>Malacostraca</taxon>
        <taxon>Eumalacostraca</taxon>
        <taxon>Eucarida</taxon>
        <taxon>Decapoda</taxon>
        <taxon>Pleocyemata</taxon>
        <taxon>Anomura</taxon>
        <taxon>Galatheoidea</taxon>
        <taxon>Porcellanidae</taxon>
        <taxon>Petrolisthes</taxon>
    </lineage>
</organism>
<evidence type="ECO:0000313" key="2">
    <source>
        <dbReference type="EMBL" id="KAK4297147.1"/>
    </source>
</evidence>
<sequence length="26" mass="2882">SGGDENVGKDVEESVGMRMWKDVEEV</sequence>
<dbReference type="EMBL" id="JAWZYT010003701">
    <property type="protein sequence ID" value="KAK4297147.1"/>
    <property type="molecule type" value="Genomic_DNA"/>
</dbReference>
<feature type="compositionally biased region" description="Basic and acidic residues" evidence="1">
    <location>
        <begin position="1"/>
        <end position="12"/>
    </location>
</feature>
<feature type="region of interest" description="Disordered" evidence="1">
    <location>
        <begin position="1"/>
        <end position="26"/>
    </location>
</feature>
<keyword evidence="3" id="KW-1185">Reference proteome</keyword>
<comment type="caution">
    <text evidence="2">The sequence shown here is derived from an EMBL/GenBank/DDBJ whole genome shotgun (WGS) entry which is preliminary data.</text>
</comment>
<name>A0AAE1NXH1_9EUCA</name>
<protein>
    <submittedName>
        <fullName evidence="2">Uncharacterized protein</fullName>
    </submittedName>
</protein>
<dbReference type="AlphaFoldDB" id="A0AAE1NXH1"/>
<proteinExistence type="predicted"/>
<feature type="non-terminal residue" evidence="2">
    <location>
        <position position="1"/>
    </location>
</feature>
<evidence type="ECO:0000313" key="3">
    <source>
        <dbReference type="Proteomes" id="UP001292094"/>
    </source>
</evidence>
<dbReference type="Proteomes" id="UP001292094">
    <property type="component" value="Unassembled WGS sequence"/>
</dbReference>
<accession>A0AAE1NXH1</accession>
<evidence type="ECO:0000256" key="1">
    <source>
        <dbReference type="SAM" id="MobiDB-lite"/>
    </source>
</evidence>
<reference evidence="2" key="1">
    <citation type="submission" date="2023-11" db="EMBL/GenBank/DDBJ databases">
        <title>Genome assemblies of two species of porcelain crab, Petrolisthes cinctipes and Petrolisthes manimaculis (Anomura: Porcellanidae).</title>
        <authorList>
            <person name="Angst P."/>
        </authorList>
    </citation>
    <scope>NUCLEOTIDE SEQUENCE</scope>
    <source>
        <strain evidence="2">PB745_02</strain>
        <tissue evidence="2">Gill</tissue>
    </source>
</reference>